<dbReference type="Proteomes" id="UP000008983">
    <property type="component" value="Unassembled WGS sequence"/>
</dbReference>
<dbReference type="GeneID" id="14910425"/>
<feature type="transmembrane region" description="Helical" evidence="1">
    <location>
        <begin position="496"/>
        <end position="514"/>
    </location>
</feature>
<keyword evidence="1" id="KW-1133">Transmembrane helix</keyword>
<gene>
    <name evidence="2" type="ORF">IMG5_019430</name>
</gene>
<protein>
    <submittedName>
        <fullName evidence="2">Zinc finger domain protein</fullName>
    </submittedName>
</protein>
<feature type="transmembrane region" description="Helical" evidence="1">
    <location>
        <begin position="39"/>
        <end position="60"/>
    </location>
</feature>
<dbReference type="InParanoid" id="G0QKL8"/>
<dbReference type="RefSeq" id="XP_004039540.1">
    <property type="nucleotide sequence ID" value="XM_004039492.1"/>
</dbReference>
<feature type="transmembrane region" description="Helical" evidence="1">
    <location>
        <begin position="424"/>
        <end position="446"/>
    </location>
</feature>
<dbReference type="FunCoup" id="G0QKL8">
    <property type="interactions" value="297"/>
</dbReference>
<name>G0QKL8_ICHMU</name>
<reference evidence="2 3" key="1">
    <citation type="submission" date="2011-07" db="EMBL/GenBank/DDBJ databases">
        <authorList>
            <person name="Coyne R."/>
            <person name="Brami D."/>
            <person name="Johnson J."/>
            <person name="Hostetler J."/>
            <person name="Hannick L."/>
            <person name="Clark T."/>
            <person name="Cassidy-Hanley D."/>
            <person name="Inman J."/>
        </authorList>
    </citation>
    <scope>NUCLEOTIDE SEQUENCE [LARGE SCALE GENOMIC DNA]</scope>
    <source>
        <strain evidence="2 3">G5</strain>
    </source>
</reference>
<feature type="transmembrane region" description="Helical" evidence="1">
    <location>
        <begin position="458"/>
        <end position="475"/>
    </location>
</feature>
<proteinExistence type="predicted"/>
<sequence>MHDNLDQINQLDEQRSDELINISNIIETILSIGFKLKTYFGYFCFASVYLQIQHLLFILLQKNMKIIIFKQLNIHCFLIFYKLLFLLYILFILGRIQKFQLLAIYKIFQKIFFNNLLIKVTYLKKQIQNKTKKKKQIKRYLYQQEFLYFQKNYPLLILHHFNLIINLNKTQQNQKIINLQIKKFVKVNQKFLIDVKKKIKIIKFFSLIHSHLKDLVKVIKTQIQDLNQIKYNQQNLKINNKYQLMIHKLNFKNLFQVLRLNQDQNKCNFLKNKSKKKKMKIYVQFVIKMNQILYLCHADMGVFAMNVQLIFLKELENVIFVEMKLNKQYNLILNKKKNQKSQLQQQQLLEIKANLVKIFIHIWKIIKEKEQMLYLIQLQLFLMNQQPKKKSLQQGEIYQIICQIKMKQIQYQIKLLDNIQHLNYIMNLFINLIIIPIHLIMMLLNINLKFLVELIKQYLYFLQFLFLCFVKLYTLQIKTQINRNFIFLYFSQFYKLLFWPFCFLNITQVTLLVLFFKNKIVYMSFFRCFFQLYLVLL</sequence>
<feature type="transmembrane region" description="Helical" evidence="1">
    <location>
        <begin position="72"/>
        <end position="93"/>
    </location>
</feature>
<organism evidence="2 3">
    <name type="scientific">Ichthyophthirius multifiliis</name>
    <name type="common">White spot disease agent</name>
    <name type="synonym">Ich</name>
    <dbReference type="NCBI Taxonomy" id="5932"/>
    <lineage>
        <taxon>Eukaryota</taxon>
        <taxon>Sar</taxon>
        <taxon>Alveolata</taxon>
        <taxon>Ciliophora</taxon>
        <taxon>Intramacronucleata</taxon>
        <taxon>Oligohymenophorea</taxon>
        <taxon>Hymenostomatida</taxon>
        <taxon>Ophryoglenina</taxon>
        <taxon>Ichthyophthirius</taxon>
    </lineage>
</organism>
<keyword evidence="1" id="KW-0472">Membrane</keyword>
<feature type="non-terminal residue" evidence="2">
    <location>
        <position position="1"/>
    </location>
</feature>
<evidence type="ECO:0000313" key="3">
    <source>
        <dbReference type="Proteomes" id="UP000008983"/>
    </source>
</evidence>
<keyword evidence="3" id="KW-1185">Reference proteome</keyword>
<evidence type="ECO:0000313" key="2">
    <source>
        <dbReference type="EMBL" id="EGR34236.1"/>
    </source>
</evidence>
<dbReference type="AlphaFoldDB" id="G0QKL8"/>
<accession>G0QKL8</accession>
<evidence type="ECO:0000256" key="1">
    <source>
        <dbReference type="SAM" id="Phobius"/>
    </source>
</evidence>
<dbReference type="EMBL" id="GL983174">
    <property type="protein sequence ID" value="EGR34236.1"/>
    <property type="molecule type" value="Genomic_DNA"/>
</dbReference>
<keyword evidence="1" id="KW-0812">Transmembrane</keyword>